<proteinExistence type="predicted"/>
<comment type="caution">
    <text evidence="1">The sequence shown here is derived from an EMBL/GenBank/DDBJ whole genome shotgun (WGS) entry which is preliminary data.</text>
</comment>
<organism evidence="1 2">
    <name type="scientific">Pseudomonas synxantha</name>
    <dbReference type="NCBI Taxonomy" id="47883"/>
    <lineage>
        <taxon>Bacteria</taxon>
        <taxon>Pseudomonadati</taxon>
        <taxon>Pseudomonadota</taxon>
        <taxon>Gammaproteobacteria</taxon>
        <taxon>Pseudomonadales</taxon>
        <taxon>Pseudomonadaceae</taxon>
        <taxon>Pseudomonas</taxon>
    </lineage>
</organism>
<dbReference type="EMBL" id="JAEILG010000077">
    <property type="protein sequence ID" value="MBI6567530.1"/>
    <property type="molecule type" value="Genomic_DNA"/>
</dbReference>
<dbReference type="Proteomes" id="UP000648914">
    <property type="component" value="Unassembled WGS sequence"/>
</dbReference>
<evidence type="ECO:0000313" key="2">
    <source>
        <dbReference type="Proteomes" id="UP000648914"/>
    </source>
</evidence>
<reference evidence="1 2" key="1">
    <citation type="submission" date="2020-12" db="EMBL/GenBank/DDBJ databases">
        <title>Comparative genomic insights into the epidemiology and virulence of plant pathogenic Pseudomonads from Turkey.</title>
        <authorList>
            <person name="Dillon M."/>
            <person name="Ruiz-Bedoya T."/>
            <person name="Bendalovic-Torma C."/>
            <person name="Guttman K.M."/>
            <person name="Kwak H."/>
            <person name="Middleton M.A."/>
            <person name="Wang P.W."/>
            <person name="Horuz S."/>
            <person name="Aysan Y."/>
            <person name="Guttman D.S."/>
        </authorList>
    </citation>
    <scope>NUCLEOTIDE SEQUENCE [LARGE SCALE GENOMIC DNA]</scope>
    <source>
        <strain evidence="1 2">S5_IA_2b</strain>
    </source>
</reference>
<accession>A0ABS0UPJ2</accession>
<keyword evidence="2" id="KW-1185">Reference proteome</keyword>
<protein>
    <recommendedName>
        <fullName evidence="3">Mobile element protein</fullName>
    </recommendedName>
</protein>
<evidence type="ECO:0000313" key="1">
    <source>
        <dbReference type="EMBL" id="MBI6567530.1"/>
    </source>
</evidence>
<sequence>MLRNDLNGDLPTSALTSDSHTISGWYEVERQVRGISDEERWRLRKEMVVPIIKDAQPGRWGYAHRRVSEITGLLLLKCLNGRINPGGVFPSRSYAHPS</sequence>
<name>A0ABS0UPJ2_9PSED</name>
<evidence type="ECO:0008006" key="3">
    <source>
        <dbReference type="Google" id="ProtNLM"/>
    </source>
</evidence>
<gene>
    <name evidence="1" type="ORF">YA0852_25965</name>
</gene>